<protein>
    <submittedName>
        <fullName evidence="1">Uncharacterized protein</fullName>
    </submittedName>
</protein>
<dbReference type="RefSeq" id="XP_031860560.1">
    <property type="nucleotide sequence ID" value="XM_032005048.1"/>
</dbReference>
<organism evidence="1 2">
    <name type="scientific">Kwoniella shandongensis</name>
    <dbReference type="NCBI Taxonomy" id="1734106"/>
    <lineage>
        <taxon>Eukaryota</taxon>
        <taxon>Fungi</taxon>
        <taxon>Dikarya</taxon>
        <taxon>Basidiomycota</taxon>
        <taxon>Agaricomycotina</taxon>
        <taxon>Tremellomycetes</taxon>
        <taxon>Tremellales</taxon>
        <taxon>Cryptococcaceae</taxon>
        <taxon>Kwoniella</taxon>
    </lineage>
</organism>
<evidence type="ECO:0000313" key="1">
    <source>
        <dbReference type="EMBL" id="WWD21570.1"/>
    </source>
</evidence>
<dbReference type="EMBL" id="CP144061">
    <property type="protein sequence ID" value="WWD21570.1"/>
    <property type="molecule type" value="Genomic_DNA"/>
</dbReference>
<dbReference type="GeneID" id="43589189"/>
<keyword evidence="2" id="KW-1185">Reference proteome</keyword>
<dbReference type="Proteomes" id="UP000322225">
    <property type="component" value="Chromosome 11"/>
</dbReference>
<reference evidence="1" key="2">
    <citation type="submission" date="2024-01" db="EMBL/GenBank/DDBJ databases">
        <title>Comparative genomics of Cryptococcus and Kwoniella reveals pathogenesis evolution and contrasting modes of karyotype evolution via chromosome fusion or intercentromeric recombination.</title>
        <authorList>
            <person name="Coelho M.A."/>
            <person name="David-Palma M."/>
            <person name="Shea T."/>
            <person name="Bowers K."/>
            <person name="McGinley-Smith S."/>
            <person name="Mohammad A.W."/>
            <person name="Gnirke A."/>
            <person name="Yurkov A.M."/>
            <person name="Nowrousian M."/>
            <person name="Sun S."/>
            <person name="Cuomo C.A."/>
            <person name="Heitman J."/>
        </authorList>
    </citation>
    <scope>NUCLEOTIDE SEQUENCE</scope>
    <source>
        <strain evidence="1">CBS 12478</strain>
    </source>
</reference>
<reference evidence="1" key="1">
    <citation type="submission" date="2017-08" db="EMBL/GenBank/DDBJ databases">
        <authorList>
            <person name="Cuomo C."/>
            <person name="Billmyre B."/>
            <person name="Heitman J."/>
        </authorList>
    </citation>
    <scope>NUCLEOTIDE SEQUENCE</scope>
    <source>
        <strain evidence="1">CBS 12478</strain>
    </source>
</reference>
<accession>A0A5M6C0U8</accession>
<dbReference type="AlphaFoldDB" id="A0A5M6C0U8"/>
<evidence type="ECO:0000313" key="2">
    <source>
        <dbReference type="Proteomes" id="UP000322225"/>
    </source>
</evidence>
<sequence length="164" mass="17259">MPATKRNGKATHQNVKGIKVQQNFAWITGVEIRLASTTVPGPTSLSATAVALLSATGTILLVVGIPAVIISFIRSARRLPVDVLGALSPSVICGSAICVAAQPRYRVKWIGHLRPGIAMLEGIVLLESFRAVRIELVSIPSMRAKASIKQPAQVPAGCDCKDGL</sequence>
<proteinExistence type="predicted"/>
<dbReference type="KEGG" id="ksn:43589189"/>
<gene>
    <name evidence="1" type="ORF">CI109_106056</name>
</gene>
<name>A0A5M6C0U8_9TREE</name>